<dbReference type="Proteomes" id="UP000031512">
    <property type="component" value="Chromosome 1"/>
</dbReference>
<evidence type="ECO:0000313" key="2">
    <source>
        <dbReference type="Proteomes" id="UP000031512"/>
    </source>
</evidence>
<keyword evidence="2" id="KW-1185">Reference proteome</keyword>
<reference evidence="1 2" key="1">
    <citation type="journal article" date="2012" name="BMC Genomics">
        <title>Comparative genomic analysis and phylogenetic position of Theileria equi.</title>
        <authorList>
            <person name="Kappmeyer L.S."/>
            <person name="Thiagarajan M."/>
            <person name="Herndon D.R."/>
            <person name="Ramsay J.D."/>
            <person name="Caler E."/>
            <person name="Djikeng A."/>
            <person name="Gillespie J.J."/>
            <person name="Lau A.O."/>
            <person name="Roalson E.H."/>
            <person name="Silva J.C."/>
            <person name="Silva M.G."/>
            <person name="Suarez C.E."/>
            <person name="Ueti M.W."/>
            <person name="Nene V.M."/>
            <person name="Mealey R.H."/>
            <person name="Knowles D.P."/>
            <person name="Brayton K.A."/>
        </authorList>
    </citation>
    <scope>NUCLEOTIDE SEQUENCE [LARGE SCALE GENOMIC DNA]</scope>
    <source>
        <strain evidence="1 2">WA</strain>
    </source>
</reference>
<evidence type="ECO:0000313" key="1">
    <source>
        <dbReference type="EMBL" id="AFZ80196.1"/>
    </source>
</evidence>
<dbReference type="VEuPathDB" id="PiroplasmaDB:BEWA_030490"/>
<proteinExistence type="predicted"/>
<organism evidence="1 2">
    <name type="scientific">Theileria equi strain WA</name>
    <dbReference type="NCBI Taxonomy" id="1537102"/>
    <lineage>
        <taxon>Eukaryota</taxon>
        <taxon>Sar</taxon>
        <taxon>Alveolata</taxon>
        <taxon>Apicomplexa</taxon>
        <taxon>Aconoidasida</taxon>
        <taxon>Piroplasmida</taxon>
        <taxon>Theileriidae</taxon>
        <taxon>Theileria</taxon>
    </lineage>
</organism>
<name>L0AYU6_THEEQ</name>
<dbReference type="EMBL" id="CP001669">
    <property type="protein sequence ID" value="AFZ80196.1"/>
    <property type="molecule type" value="Genomic_DNA"/>
</dbReference>
<dbReference type="KEGG" id="beq:BEWA_030490"/>
<dbReference type="RefSeq" id="XP_004829862.1">
    <property type="nucleotide sequence ID" value="XM_004829805.1"/>
</dbReference>
<sequence length="50" mass="5662">MDLCWLEGQILDYADITRLPSTHYNLLILGDVDLILDSFKAVNPSLENIV</sequence>
<dbReference type="AlphaFoldDB" id="L0AYU6"/>
<accession>L0AYU6</accession>
<gene>
    <name evidence="1" type="ORF">BEWA_030490</name>
</gene>
<dbReference type="GeneID" id="15803707"/>
<protein>
    <submittedName>
        <fullName evidence="1">Uncharacterized protein</fullName>
    </submittedName>
</protein>